<evidence type="ECO:0000256" key="2">
    <source>
        <dbReference type="SAM" id="Phobius"/>
    </source>
</evidence>
<dbReference type="OrthoDB" id="6270617at2759"/>
<dbReference type="GO" id="GO:0016020">
    <property type="term" value="C:membrane"/>
    <property type="evidence" value="ECO:0007669"/>
    <property type="project" value="InterPro"/>
</dbReference>
<proteinExistence type="predicted"/>
<reference evidence="3 4" key="1">
    <citation type="journal article" date="2019" name="Genome Biol. Evol.">
        <title>Whole-Genome Sequencing of the Giant Devil Catfish, Bagarius yarrelli.</title>
        <authorList>
            <person name="Jiang W."/>
            <person name="Lv Y."/>
            <person name="Cheng L."/>
            <person name="Yang K."/>
            <person name="Chao B."/>
            <person name="Wang X."/>
            <person name="Li Y."/>
            <person name="Pan X."/>
            <person name="You X."/>
            <person name="Zhang Y."/>
            <person name="Yang J."/>
            <person name="Li J."/>
            <person name="Zhang X."/>
            <person name="Liu S."/>
            <person name="Sun C."/>
            <person name="Yang J."/>
            <person name="Shi Q."/>
        </authorList>
    </citation>
    <scope>NUCLEOTIDE SEQUENCE [LARGE SCALE GENOMIC DNA]</scope>
    <source>
        <strain evidence="3">JWS20170419001</strain>
        <tissue evidence="3">Muscle</tissue>
    </source>
</reference>
<feature type="transmembrane region" description="Helical" evidence="2">
    <location>
        <begin position="119"/>
        <end position="140"/>
    </location>
</feature>
<dbReference type="AlphaFoldDB" id="A0A556TUB6"/>
<feature type="compositionally biased region" description="Polar residues" evidence="1">
    <location>
        <begin position="243"/>
        <end position="252"/>
    </location>
</feature>
<keyword evidence="2" id="KW-1133">Transmembrane helix</keyword>
<evidence type="ECO:0000313" key="4">
    <source>
        <dbReference type="Proteomes" id="UP000319801"/>
    </source>
</evidence>
<dbReference type="PANTHER" id="PTHR23352:SF2">
    <property type="entry name" value="NEURAL PROLIFERATION DIFFERENTIATION AND CONTROL PROTEIN 1"/>
    <property type="match status" value="1"/>
</dbReference>
<keyword evidence="2" id="KW-0472">Membrane</keyword>
<evidence type="ECO:0000313" key="3">
    <source>
        <dbReference type="EMBL" id="TSK72069.1"/>
    </source>
</evidence>
<dbReference type="Proteomes" id="UP000319801">
    <property type="component" value="Unassembled WGS sequence"/>
</dbReference>
<dbReference type="EMBL" id="VCAZ01000019">
    <property type="protein sequence ID" value="TSK72069.1"/>
    <property type="molecule type" value="Genomic_DNA"/>
</dbReference>
<comment type="caution">
    <text evidence="3">The sequence shown here is derived from an EMBL/GenBank/DDBJ whole genome shotgun (WGS) entry which is preliminary data.</text>
</comment>
<accession>A0A556TUB6</accession>
<sequence>MTALGSFLPSLTAEVHFRMRLSLSSRMERLSGVLLLGVLLAAVSASIPVKHCPNRIDCARAGRQFCKPGSSQCGPCLSSLQENEEGHYKDASLADLDEQIDYLSSFIDKEEASDIRQSVMMSAFIILGTAALIMAAFCWFRMQKDSHLTEKVDYPPFYGGGSGSSSCTSLGDKKLAQSAQMYHFQHQKQQMLSMEKHKVEPKVSEPGAVSEEETEEGDFTVYECPGLAPTGEMEVKNPLFDDSTLQNGRNHK</sequence>
<gene>
    <name evidence="3" type="ORF">Baya_3053</name>
</gene>
<keyword evidence="2" id="KW-0812">Transmembrane</keyword>
<name>A0A556TUB6_BAGYA</name>
<feature type="region of interest" description="Disordered" evidence="1">
    <location>
        <begin position="199"/>
        <end position="252"/>
    </location>
</feature>
<protein>
    <submittedName>
        <fullName evidence="3">Neural proliferation differentiation and control protein 1</fullName>
    </submittedName>
</protein>
<keyword evidence="4" id="KW-1185">Reference proteome</keyword>
<organism evidence="3 4">
    <name type="scientific">Bagarius yarrelli</name>
    <name type="common">Goonch</name>
    <name type="synonym">Bagrus yarrelli</name>
    <dbReference type="NCBI Taxonomy" id="175774"/>
    <lineage>
        <taxon>Eukaryota</taxon>
        <taxon>Metazoa</taxon>
        <taxon>Chordata</taxon>
        <taxon>Craniata</taxon>
        <taxon>Vertebrata</taxon>
        <taxon>Euteleostomi</taxon>
        <taxon>Actinopterygii</taxon>
        <taxon>Neopterygii</taxon>
        <taxon>Teleostei</taxon>
        <taxon>Ostariophysi</taxon>
        <taxon>Siluriformes</taxon>
        <taxon>Sisoridae</taxon>
        <taxon>Sisorinae</taxon>
        <taxon>Bagarius</taxon>
    </lineage>
</organism>
<dbReference type="Pfam" id="PF06809">
    <property type="entry name" value="NPDC1"/>
    <property type="match status" value="2"/>
</dbReference>
<dbReference type="InterPro" id="IPR009635">
    <property type="entry name" value="NPDC1"/>
</dbReference>
<evidence type="ECO:0000256" key="1">
    <source>
        <dbReference type="SAM" id="MobiDB-lite"/>
    </source>
</evidence>
<dbReference type="PANTHER" id="PTHR23352">
    <property type="entry name" value="NEURAL PROLIFERATION DIFFERENTIATION AND CONTROL PROTEIN-1 NPDC-1 PROTEIN"/>
    <property type="match status" value="1"/>
</dbReference>